<sequence>MHKYLHASVYGSTVFDLTEKDRPHNRATEIQLGRPTRSSLLRARYCSLSTFSDQYGRENKQRLYCYNYISVRVDMKMAVTHFFLKQQNRRCLDCYIYAWTARVGVCERRDCPKRAHPQ</sequence>
<name>A0A401PQP5_SCYTO</name>
<evidence type="ECO:0000313" key="2">
    <source>
        <dbReference type="Proteomes" id="UP000288216"/>
    </source>
</evidence>
<organism evidence="1 2">
    <name type="scientific">Scyliorhinus torazame</name>
    <name type="common">Cloudy catshark</name>
    <name type="synonym">Catulus torazame</name>
    <dbReference type="NCBI Taxonomy" id="75743"/>
    <lineage>
        <taxon>Eukaryota</taxon>
        <taxon>Metazoa</taxon>
        <taxon>Chordata</taxon>
        <taxon>Craniata</taxon>
        <taxon>Vertebrata</taxon>
        <taxon>Chondrichthyes</taxon>
        <taxon>Elasmobranchii</taxon>
        <taxon>Galeomorphii</taxon>
        <taxon>Galeoidea</taxon>
        <taxon>Carcharhiniformes</taxon>
        <taxon>Scyliorhinidae</taxon>
        <taxon>Scyliorhinus</taxon>
    </lineage>
</organism>
<accession>A0A401PQP5</accession>
<dbReference type="AlphaFoldDB" id="A0A401PQP5"/>
<proteinExistence type="predicted"/>
<dbReference type="EMBL" id="BFAA01011190">
    <property type="protein sequence ID" value="GCB75442.1"/>
    <property type="molecule type" value="Genomic_DNA"/>
</dbReference>
<reference evidence="1 2" key="1">
    <citation type="journal article" date="2018" name="Nat. Ecol. Evol.">
        <title>Shark genomes provide insights into elasmobranch evolution and the origin of vertebrates.</title>
        <authorList>
            <person name="Hara Y"/>
            <person name="Yamaguchi K"/>
            <person name="Onimaru K"/>
            <person name="Kadota M"/>
            <person name="Koyanagi M"/>
            <person name="Keeley SD"/>
            <person name="Tatsumi K"/>
            <person name="Tanaka K"/>
            <person name="Motone F"/>
            <person name="Kageyama Y"/>
            <person name="Nozu R"/>
            <person name="Adachi N"/>
            <person name="Nishimura O"/>
            <person name="Nakagawa R"/>
            <person name="Tanegashima C"/>
            <person name="Kiyatake I"/>
            <person name="Matsumoto R"/>
            <person name="Murakumo K"/>
            <person name="Nishida K"/>
            <person name="Terakita A"/>
            <person name="Kuratani S"/>
            <person name="Sato K"/>
            <person name="Hyodo S Kuraku.S."/>
        </authorList>
    </citation>
    <scope>NUCLEOTIDE SEQUENCE [LARGE SCALE GENOMIC DNA]</scope>
</reference>
<keyword evidence="2" id="KW-1185">Reference proteome</keyword>
<dbReference type="Proteomes" id="UP000288216">
    <property type="component" value="Unassembled WGS sequence"/>
</dbReference>
<gene>
    <name evidence="1" type="ORF">scyTo_0017344</name>
</gene>
<comment type="caution">
    <text evidence="1">The sequence shown here is derived from an EMBL/GenBank/DDBJ whole genome shotgun (WGS) entry which is preliminary data.</text>
</comment>
<protein>
    <submittedName>
        <fullName evidence="1">Uncharacterized protein</fullName>
    </submittedName>
</protein>
<evidence type="ECO:0000313" key="1">
    <source>
        <dbReference type="EMBL" id="GCB75442.1"/>
    </source>
</evidence>
<dbReference type="OrthoDB" id="9950829at2759"/>